<evidence type="ECO:0000313" key="3">
    <source>
        <dbReference type="EMBL" id="KAG5508215.1"/>
    </source>
</evidence>
<organism evidence="3 4">
    <name type="scientific">Porcisia hertigi</name>
    <dbReference type="NCBI Taxonomy" id="2761500"/>
    <lineage>
        <taxon>Eukaryota</taxon>
        <taxon>Discoba</taxon>
        <taxon>Euglenozoa</taxon>
        <taxon>Kinetoplastea</taxon>
        <taxon>Metakinetoplastina</taxon>
        <taxon>Trypanosomatida</taxon>
        <taxon>Trypanosomatidae</taxon>
        <taxon>Leishmaniinae</taxon>
        <taxon>Porcisia</taxon>
    </lineage>
</organism>
<dbReference type="PANTHER" id="PTHR23149">
    <property type="entry name" value="G PATCH DOMAIN CONTAINING PROTEIN"/>
    <property type="match status" value="1"/>
</dbReference>
<evidence type="ECO:0000259" key="2">
    <source>
        <dbReference type="PROSITE" id="PS50174"/>
    </source>
</evidence>
<gene>
    <name evidence="3" type="ORF">JKF63_05471</name>
</gene>
<dbReference type="OrthoDB" id="29523at2759"/>
<evidence type="ECO:0000256" key="1">
    <source>
        <dbReference type="SAM" id="MobiDB-lite"/>
    </source>
</evidence>
<dbReference type="GO" id="GO:0003676">
    <property type="term" value="F:nucleic acid binding"/>
    <property type="evidence" value="ECO:0007669"/>
    <property type="project" value="InterPro"/>
</dbReference>
<dbReference type="PROSITE" id="PS50174">
    <property type="entry name" value="G_PATCH"/>
    <property type="match status" value="1"/>
</dbReference>
<dbReference type="Proteomes" id="UP000674318">
    <property type="component" value="Chromosome 17"/>
</dbReference>
<sequence length="205" mass="22406">MSALAKKMMEKYGWKEGEGLGKERTGMKSYVKVTRRDPHTATGLGHAADPSNGGSLASTHAVELDAIYGQLHKETKNRKEQLSKAHPQRKETSTEVDDEDQLSDVSSNSRGASSSTSSTIADNYSEGEKVPFAARAQLKRQRHVPASSSSDSDGDGRKCSKNGRVGDVTRMTDEELLQRCGGVRLGRAGRHRYFDGKLKRIHNSS</sequence>
<dbReference type="Pfam" id="PF01585">
    <property type="entry name" value="G-patch"/>
    <property type="match status" value="1"/>
</dbReference>
<feature type="compositionally biased region" description="Basic and acidic residues" evidence="1">
    <location>
        <begin position="71"/>
        <end position="93"/>
    </location>
</feature>
<dbReference type="SMART" id="SM00443">
    <property type="entry name" value="G_patch"/>
    <property type="match status" value="1"/>
</dbReference>
<dbReference type="InterPro" id="IPR000467">
    <property type="entry name" value="G_patch_dom"/>
</dbReference>
<dbReference type="GO" id="GO:0005730">
    <property type="term" value="C:nucleolus"/>
    <property type="evidence" value="ECO:0007669"/>
    <property type="project" value="TreeGrafter"/>
</dbReference>
<feature type="compositionally biased region" description="Low complexity" evidence="1">
    <location>
        <begin position="103"/>
        <end position="118"/>
    </location>
</feature>
<dbReference type="KEGG" id="phet:94291506"/>
<comment type="caution">
    <text evidence="3">The sequence shown here is derived from an EMBL/GenBank/DDBJ whole genome shotgun (WGS) entry which is preliminary data.</text>
</comment>
<evidence type="ECO:0000313" key="4">
    <source>
        <dbReference type="Proteomes" id="UP000674318"/>
    </source>
</evidence>
<protein>
    <recommendedName>
        <fullName evidence="2">G-patch domain-containing protein</fullName>
    </recommendedName>
</protein>
<proteinExistence type="predicted"/>
<dbReference type="PANTHER" id="PTHR23149:SF9">
    <property type="entry name" value="G PATCH DOMAIN-CONTAINING PROTEIN 4"/>
    <property type="match status" value="1"/>
</dbReference>
<dbReference type="GeneID" id="94291506"/>
<feature type="region of interest" description="Disordered" evidence="1">
    <location>
        <begin position="33"/>
        <end position="171"/>
    </location>
</feature>
<dbReference type="RefSeq" id="XP_067758104.1">
    <property type="nucleotide sequence ID" value="XM_067901429.1"/>
</dbReference>
<name>A0A836IMT6_9TRYP</name>
<feature type="domain" description="G-patch" evidence="2">
    <location>
        <begin position="1"/>
        <end position="49"/>
    </location>
</feature>
<keyword evidence="4" id="KW-1185">Reference proteome</keyword>
<accession>A0A836IMT6</accession>
<dbReference type="InterPro" id="IPR050656">
    <property type="entry name" value="PINX1"/>
</dbReference>
<reference evidence="3 4" key="1">
    <citation type="submission" date="2021-02" db="EMBL/GenBank/DDBJ databases">
        <title>Porcisia hertigi Genome sequencing and assembly.</title>
        <authorList>
            <person name="Almutairi H."/>
            <person name="Gatherer D."/>
        </authorList>
    </citation>
    <scope>NUCLEOTIDE SEQUENCE [LARGE SCALE GENOMIC DNA]</scope>
    <source>
        <strain evidence="3 4">C119</strain>
    </source>
</reference>
<dbReference type="AlphaFoldDB" id="A0A836IMT6"/>
<dbReference type="EMBL" id="JAFJZO010000017">
    <property type="protein sequence ID" value="KAG5508215.1"/>
    <property type="molecule type" value="Genomic_DNA"/>
</dbReference>